<evidence type="ECO:0000256" key="15">
    <source>
        <dbReference type="ARBA" id="ARBA00023141"/>
    </source>
</evidence>
<evidence type="ECO:0000256" key="1">
    <source>
        <dbReference type="ARBA" id="ARBA00001393"/>
    </source>
</evidence>
<dbReference type="FunFam" id="1.20.1090.10:FF:000002">
    <property type="entry name" value="3-dehydroquinate synthase"/>
    <property type="match status" value="1"/>
</dbReference>
<comment type="catalytic activity">
    <reaction evidence="1 18">
        <text>7-phospho-2-dehydro-3-deoxy-D-arabino-heptonate = 3-dehydroquinate + phosphate</text>
        <dbReference type="Rhea" id="RHEA:21968"/>
        <dbReference type="ChEBI" id="CHEBI:32364"/>
        <dbReference type="ChEBI" id="CHEBI:43474"/>
        <dbReference type="ChEBI" id="CHEBI:58394"/>
        <dbReference type="EC" id="4.2.3.4"/>
    </reaction>
</comment>
<comment type="subcellular location">
    <subcellularLocation>
        <location evidence="4 18">Cytoplasm</location>
    </subcellularLocation>
</comment>
<dbReference type="Gene3D" id="3.40.50.1970">
    <property type="match status" value="1"/>
</dbReference>
<evidence type="ECO:0000256" key="9">
    <source>
        <dbReference type="ARBA" id="ARBA00022490"/>
    </source>
</evidence>
<keyword evidence="16 18" id="KW-0456">Lyase</keyword>
<evidence type="ECO:0000256" key="3">
    <source>
        <dbReference type="ARBA" id="ARBA00003485"/>
    </source>
</evidence>
<keyword evidence="22" id="KW-1185">Reference proteome</keyword>
<accession>A0A4R7JJE3</accession>
<dbReference type="RefSeq" id="WP_133737210.1">
    <property type="nucleotide sequence ID" value="NZ_SOAX01000008.1"/>
</dbReference>
<evidence type="ECO:0000256" key="13">
    <source>
        <dbReference type="ARBA" id="ARBA00022833"/>
    </source>
</evidence>
<keyword evidence="14 18" id="KW-0520">NAD</keyword>
<dbReference type="Gene3D" id="1.20.1090.10">
    <property type="entry name" value="Dehydroquinate synthase-like - alpha domain"/>
    <property type="match status" value="1"/>
</dbReference>
<dbReference type="HAMAP" id="MF_00110">
    <property type="entry name" value="DHQ_synthase"/>
    <property type="match status" value="1"/>
</dbReference>
<dbReference type="EC" id="4.2.3.4" evidence="7 18"/>
<evidence type="ECO:0000256" key="12">
    <source>
        <dbReference type="ARBA" id="ARBA00022741"/>
    </source>
</evidence>
<dbReference type="PIRSF" id="PIRSF001455">
    <property type="entry name" value="DHQ_synth"/>
    <property type="match status" value="1"/>
</dbReference>
<proteinExistence type="inferred from homology"/>
<dbReference type="GO" id="GO:0005737">
    <property type="term" value="C:cytoplasm"/>
    <property type="evidence" value="ECO:0007669"/>
    <property type="project" value="UniProtKB-SubCell"/>
</dbReference>
<comment type="similarity">
    <text evidence="6 18">Belongs to the sugar phosphate cyclases superfamily. Dehydroquinate synthase family.</text>
</comment>
<dbReference type="PANTHER" id="PTHR43622">
    <property type="entry name" value="3-DEHYDROQUINATE SYNTHASE"/>
    <property type="match status" value="1"/>
</dbReference>
<comment type="caution">
    <text evidence="18">Lacks conserved residue(s) required for the propagation of feature annotation.</text>
</comment>
<evidence type="ECO:0000256" key="10">
    <source>
        <dbReference type="ARBA" id="ARBA00022605"/>
    </source>
</evidence>
<dbReference type="NCBIfam" id="TIGR01357">
    <property type="entry name" value="aroB"/>
    <property type="match status" value="1"/>
</dbReference>
<evidence type="ECO:0000256" key="16">
    <source>
        <dbReference type="ARBA" id="ARBA00023239"/>
    </source>
</evidence>
<dbReference type="GO" id="GO:0003856">
    <property type="term" value="F:3-dehydroquinate synthase activity"/>
    <property type="evidence" value="ECO:0007669"/>
    <property type="project" value="UniProtKB-UniRule"/>
</dbReference>
<evidence type="ECO:0000256" key="11">
    <source>
        <dbReference type="ARBA" id="ARBA00022723"/>
    </source>
</evidence>
<evidence type="ECO:0000256" key="2">
    <source>
        <dbReference type="ARBA" id="ARBA00001911"/>
    </source>
</evidence>
<keyword evidence="13 18" id="KW-0862">Zinc</keyword>
<evidence type="ECO:0000256" key="6">
    <source>
        <dbReference type="ARBA" id="ARBA00005412"/>
    </source>
</evidence>
<feature type="domain" description="3-dehydroquinate synthase C-terminal" evidence="20">
    <location>
        <begin position="182"/>
        <end position="326"/>
    </location>
</feature>
<gene>
    <name evidence="18" type="primary">aroB</name>
    <name evidence="21" type="ORF">DES49_2995</name>
</gene>
<dbReference type="FunFam" id="3.40.50.1970:FF:000001">
    <property type="entry name" value="3-dehydroquinate synthase"/>
    <property type="match status" value="1"/>
</dbReference>
<keyword evidence="12 18" id="KW-0547">Nucleotide-binding</keyword>
<dbReference type="AlphaFoldDB" id="A0A4R7JJE3"/>
<keyword evidence="11 18" id="KW-0479">Metal-binding</keyword>
<evidence type="ECO:0000313" key="22">
    <source>
        <dbReference type="Proteomes" id="UP000295830"/>
    </source>
</evidence>
<feature type="binding site" evidence="18">
    <location>
        <position position="265"/>
    </location>
    <ligand>
        <name>Zn(2+)</name>
        <dbReference type="ChEBI" id="CHEBI:29105"/>
    </ligand>
</feature>
<dbReference type="InterPro" id="IPR050071">
    <property type="entry name" value="Dehydroquinate_synthase"/>
</dbReference>
<dbReference type="CDD" id="cd08195">
    <property type="entry name" value="DHQS"/>
    <property type="match status" value="1"/>
</dbReference>
<keyword evidence="17 18" id="KW-0170">Cobalt</keyword>
<comment type="cofactor">
    <cofactor evidence="18">
        <name>Co(2+)</name>
        <dbReference type="ChEBI" id="CHEBI:48828"/>
    </cofactor>
    <cofactor evidence="18">
        <name>Zn(2+)</name>
        <dbReference type="ChEBI" id="CHEBI:29105"/>
    </cofactor>
    <text evidence="18">Binds 1 divalent metal cation per subunit. Can use either Co(2+) or Zn(2+).</text>
</comment>
<evidence type="ECO:0000256" key="14">
    <source>
        <dbReference type="ARBA" id="ARBA00023027"/>
    </source>
</evidence>
<dbReference type="GO" id="GO:0009423">
    <property type="term" value="P:chorismate biosynthetic process"/>
    <property type="evidence" value="ECO:0007669"/>
    <property type="project" value="UniProtKB-UniRule"/>
</dbReference>
<comment type="pathway">
    <text evidence="5 18">Metabolic intermediate biosynthesis; chorismate biosynthesis; chorismate from D-erythrose 4-phosphate and phosphoenolpyruvate: step 2/7.</text>
</comment>
<dbReference type="GO" id="GO:0046872">
    <property type="term" value="F:metal ion binding"/>
    <property type="evidence" value="ECO:0007669"/>
    <property type="project" value="UniProtKB-KW"/>
</dbReference>
<dbReference type="GO" id="GO:0000166">
    <property type="term" value="F:nucleotide binding"/>
    <property type="evidence" value="ECO:0007669"/>
    <property type="project" value="UniProtKB-KW"/>
</dbReference>
<evidence type="ECO:0000256" key="7">
    <source>
        <dbReference type="ARBA" id="ARBA00013031"/>
    </source>
</evidence>
<dbReference type="GO" id="GO:0008652">
    <property type="term" value="P:amino acid biosynthetic process"/>
    <property type="evidence" value="ECO:0007669"/>
    <property type="project" value="UniProtKB-KW"/>
</dbReference>
<dbReference type="InterPro" id="IPR030960">
    <property type="entry name" value="DHQS/DOIS_N"/>
</dbReference>
<evidence type="ECO:0000259" key="20">
    <source>
        <dbReference type="Pfam" id="PF24621"/>
    </source>
</evidence>
<keyword evidence="15 18" id="KW-0057">Aromatic amino acid biosynthesis</keyword>
<evidence type="ECO:0000256" key="17">
    <source>
        <dbReference type="ARBA" id="ARBA00023285"/>
    </source>
</evidence>
<comment type="function">
    <text evidence="3 18">Catalyzes the conversion of 3-deoxy-D-arabino-heptulosonate 7-phosphate (DAHP) to dehydroquinate (DHQ).</text>
</comment>
<dbReference type="Pfam" id="PF24621">
    <property type="entry name" value="DHQS_C"/>
    <property type="match status" value="1"/>
</dbReference>
<evidence type="ECO:0000259" key="19">
    <source>
        <dbReference type="Pfam" id="PF01761"/>
    </source>
</evidence>
<keyword evidence="10 18" id="KW-0028">Amino-acid biosynthesis</keyword>
<evidence type="ECO:0000256" key="4">
    <source>
        <dbReference type="ARBA" id="ARBA00004496"/>
    </source>
</evidence>
<feature type="domain" description="3-dehydroquinate synthase N-terminal" evidence="19">
    <location>
        <begin position="68"/>
        <end position="180"/>
    </location>
</feature>
<feature type="binding site" evidence="18">
    <location>
        <position position="248"/>
    </location>
    <ligand>
        <name>Zn(2+)</name>
        <dbReference type="ChEBI" id="CHEBI:29105"/>
    </ligand>
</feature>
<dbReference type="InterPro" id="IPR030963">
    <property type="entry name" value="DHQ_synth_fam"/>
</dbReference>
<dbReference type="Pfam" id="PF01761">
    <property type="entry name" value="DHQ_synthase"/>
    <property type="match status" value="1"/>
</dbReference>
<feature type="binding site" evidence="18">
    <location>
        <begin position="106"/>
        <end position="110"/>
    </location>
    <ligand>
        <name>NAD(+)</name>
        <dbReference type="ChEBI" id="CHEBI:57540"/>
    </ligand>
</feature>
<feature type="binding site" evidence="18">
    <location>
        <begin position="130"/>
        <end position="131"/>
    </location>
    <ligand>
        <name>NAD(+)</name>
        <dbReference type="ChEBI" id="CHEBI:57540"/>
    </ligand>
</feature>
<dbReference type="UniPathway" id="UPA00053">
    <property type="reaction ID" value="UER00085"/>
</dbReference>
<evidence type="ECO:0000313" key="21">
    <source>
        <dbReference type="EMBL" id="TDT37043.1"/>
    </source>
</evidence>
<comment type="cofactor">
    <cofactor evidence="2 18">
        <name>NAD(+)</name>
        <dbReference type="ChEBI" id="CHEBI:57540"/>
    </cofactor>
</comment>
<dbReference type="PANTHER" id="PTHR43622:SF7">
    <property type="entry name" value="3-DEHYDROQUINATE SYNTHASE, CHLOROPLASTIC"/>
    <property type="match status" value="1"/>
</dbReference>
<dbReference type="InterPro" id="IPR016037">
    <property type="entry name" value="DHQ_synth_AroB"/>
</dbReference>
<reference evidence="21 22" key="1">
    <citation type="submission" date="2019-03" db="EMBL/GenBank/DDBJ databases">
        <title>Genomic Encyclopedia of Type Strains, Phase IV (KMG-IV): sequencing the most valuable type-strain genomes for metagenomic binning, comparative biology and taxonomic classification.</title>
        <authorList>
            <person name="Goeker M."/>
        </authorList>
    </citation>
    <scope>NUCLEOTIDE SEQUENCE [LARGE SCALE GENOMIC DNA]</scope>
    <source>
        <strain evidence="21 22">DSM 15505</strain>
    </source>
</reference>
<protein>
    <recommendedName>
        <fullName evidence="8 18">3-dehydroquinate synthase</fullName>
        <shortName evidence="18">DHQS</shortName>
        <ecNumber evidence="7 18">4.2.3.4</ecNumber>
    </recommendedName>
</protein>
<dbReference type="EMBL" id="SOAX01000008">
    <property type="protein sequence ID" value="TDT37043.1"/>
    <property type="molecule type" value="Genomic_DNA"/>
</dbReference>
<sequence>MQPSEESLSVNLGERSYPILIQDGALGNADLTPWVSGNRVLIVTNETVGPLYMDQARACFPGCDIDEIQLPDGERYKNWETLNRIFDTLLEKHHTRKTTLVALGGGVIGDITGFAAATYQRGVDFIQIPTTLLAQVDASVGGKTGINHPLGKNMIGAFHQPKVVVIDPLTLNSLPPAELSAGMAEVIKYGLIRDADFLAWLEEHMDRLMALQAEDLKVAIRRSCECKAAIVAEDERESGVRALLNLGHTFGHAIETHTGYSEWLHGEAVAAGMMMATDLSERLGYLNYNDSTRVRQLLIRARLPVNPPEGMTPVHFKALMQVDKKNLTGELRLVLLKELGDAVVTSGFDDEALEATLDYFCHPLD</sequence>
<organism evidence="21 22">
    <name type="scientific">Halospina denitrificans</name>
    <dbReference type="NCBI Taxonomy" id="332522"/>
    <lineage>
        <taxon>Bacteria</taxon>
        <taxon>Pseudomonadati</taxon>
        <taxon>Pseudomonadota</taxon>
        <taxon>Gammaproteobacteria</taxon>
        <taxon>Halospina</taxon>
    </lineage>
</organism>
<feature type="binding site" evidence="18">
    <location>
        <position position="143"/>
    </location>
    <ligand>
        <name>NAD(+)</name>
        <dbReference type="ChEBI" id="CHEBI:57540"/>
    </ligand>
</feature>
<name>A0A4R7JJE3_9GAMM</name>
<dbReference type="SUPFAM" id="SSF56796">
    <property type="entry name" value="Dehydroquinate synthase-like"/>
    <property type="match status" value="1"/>
</dbReference>
<dbReference type="InterPro" id="IPR056179">
    <property type="entry name" value="DHQS_C"/>
</dbReference>
<feature type="binding site" evidence="18">
    <location>
        <begin position="72"/>
        <end position="77"/>
    </location>
    <ligand>
        <name>NAD(+)</name>
        <dbReference type="ChEBI" id="CHEBI:57540"/>
    </ligand>
</feature>
<feature type="binding site" evidence="18">
    <location>
        <position position="152"/>
    </location>
    <ligand>
        <name>NAD(+)</name>
        <dbReference type="ChEBI" id="CHEBI:57540"/>
    </ligand>
</feature>
<dbReference type="Proteomes" id="UP000295830">
    <property type="component" value="Unassembled WGS sequence"/>
</dbReference>
<dbReference type="GO" id="GO:0009073">
    <property type="term" value="P:aromatic amino acid family biosynthetic process"/>
    <property type="evidence" value="ECO:0007669"/>
    <property type="project" value="UniProtKB-KW"/>
</dbReference>
<evidence type="ECO:0000256" key="18">
    <source>
        <dbReference type="HAMAP-Rule" id="MF_00110"/>
    </source>
</evidence>
<evidence type="ECO:0000256" key="8">
    <source>
        <dbReference type="ARBA" id="ARBA00017684"/>
    </source>
</evidence>
<dbReference type="OrthoDB" id="9806583at2"/>
<comment type="caution">
    <text evidence="21">The sequence shown here is derived from an EMBL/GenBank/DDBJ whole genome shotgun (WGS) entry which is preliminary data.</text>
</comment>
<evidence type="ECO:0000256" key="5">
    <source>
        <dbReference type="ARBA" id="ARBA00004661"/>
    </source>
</evidence>
<keyword evidence="9 18" id="KW-0963">Cytoplasm</keyword>
<feature type="binding site" evidence="18">
    <location>
        <position position="185"/>
    </location>
    <ligand>
        <name>Zn(2+)</name>
        <dbReference type="ChEBI" id="CHEBI:29105"/>
    </ligand>
</feature>